<gene>
    <name evidence="1" type="ORF">Anas_06213</name>
</gene>
<evidence type="ECO:0000313" key="2">
    <source>
        <dbReference type="Proteomes" id="UP000326759"/>
    </source>
</evidence>
<dbReference type="GO" id="GO:0032433">
    <property type="term" value="C:filopodium tip"/>
    <property type="evidence" value="ECO:0007669"/>
    <property type="project" value="TreeGrafter"/>
</dbReference>
<dbReference type="GO" id="GO:0051015">
    <property type="term" value="F:actin filament binding"/>
    <property type="evidence" value="ECO:0007669"/>
    <property type="project" value="TreeGrafter"/>
</dbReference>
<dbReference type="OrthoDB" id="48130at2759"/>
<reference evidence="1 2" key="1">
    <citation type="journal article" date="2019" name="PLoS Biol.">
        <title>Sex chromosomes control vertical transmission of feminizing Wolbachia symbionts in an isopod.</title>
        <authorList>
            <person name="Becking T."/>
            <person name="Chebbi M.A."/>
            <person name="Giraud I."/>
            <person name="Moumen B."/>
            <person name="Laverre T."/>
            <person name="Caubet Y."/>
            <person name="Peccoud J."/>
            <person name="Gilbert C."/>
            <person name="Cordaux R."/>
        </authorList>
    </citation>
    <scope>NUCLEOTIDE SEQUENCE [LARGE SCALE GENOMIC DNA]</scope>
    <source>
        <strain evidence="1">ANa2</strain>
        <tissue evidence="1">Whole body excluding digestive tract and cuticle</tissue>
    </source>
</reference>
<name>A0A5N5SRG7_9CRUS</name>
<sequence length="159" mass="18293">MGLECLPIEKTVELNLNFPSVSERYYSHHYFVPKNSKKKTFVKPKNSASSLKSVDNKFSKEENAETEVVNWLPNGKDTCIMIHSNRICVVCIPPNHPITKYRKTVTKVDFCVDGFDRLANKVSGKGKRGAQWSVCFHLFVKFTVKTIQLTQYLLEFEEN</sequence>
<dbReference type="GO" id="GO:0003785">
    <property type="term" value="F:actin monomer binding"/>
    <property type="evidence" value="ECO:0007669"/>
    <property type="project" value="TreeGrafter"/>
</dbReference>
<dbReference type="PANTHER" id="PTHR13651:SF0">
    <property type="entry name" value="PROTEIN ABITRAM"/>
    <property type="match status" value="1"/>
</dbReference>
<dbReference type="Proteomes" id="UP000326759">
    <property type="component" value="Unassembled WGS sequence"/>
</dbReference>
<evidence type="ECO:0000313" key="1">
    <source>
        <dbReference type="EMBL" id="KAB7496408.1"/>
    </source>
</evidence>
<comment type="caution">
    <text evidence="1">The sequence shown here is derived from an EMBL/GenBank/DDBJ whole genome shotgun (WGS) entry which is preliminary data.</text>
</comment>
<dbReference type="AlphaFoldDB" id="A0A5N5SRG7"/>
<dbReference type="GO" id="GO:0030425">
    <property type="term" value="C:dendrite"/>
    <property type="evidence" value="ECO:0007669"/>
    <property type="project" value="TreeGrafter"/>
</dbReference>
<dbReference type="GO" id="GO:0030833">
    <property type="term" value="P:regulation of actin filament polymerization"/>
    <property type="evidence" value="ECO:0007669"/>
    <property type="project" value="TreeGrafter"/>
</dbReference>
<dbReference type="PANTHER" id="PTHR13651">
    <property type="entry name" value="PROTEIN ABITRAM"/>
    <property type="match status" value="1"/>
</dbReference>
<dbReference type="InterPro" id="IPR039169">
    <property type="entry name" value="Abitram"/>
</dbReference>
<dbReference type="GO" id="GO:0051489">
    <property type="term" value="P:regulation of filopodium assembly"/>
    <property type="evidence" value="ECO:0007669"/>
    <property type="project" value="TreeGrafter"/>
</dbReference>
<organism evidence="1 2">
    <name type="scientific">Armadillidium nasatum</name>
    <dbReference type="NCBI Taxonomy" id="96803"/>
    <lineage>
        <taxon>Eukaryota</taxon>
        <taxon>Metazoa</taxon>
        <taxon>Ecdysozoa</taxon>
        <taxon>Arthropoda</taxon>
        <taxon>Crustacea</taxon>
        <taxon>Multicrustacea</taxon>
        <taxon>Malacostraca</taxon>
        <taxon>Eumalacostraca</taxon>
        <taxon>Peracarida</taxon>
        <taxon>Isopoda</taxon>
        <taxon>Oniscidea</taxon>
        <taxon>Crinocheta</taxon>
        <taxon>Armadillidiidae</taxon>
        <taxon>Armadillidium</taxon>
    </lineage>
</organism>
<dbReference type="GO" id="GO:0048813">
    <property type="term" value="P:dendrite morphogenesis"/>
    <property type="evidence" value="ECO:0007669"/>
    <property type="project" value="TreeGrafter"/>
</dbReference>
<keyword evidence="2" id="KW-1185">Reference proteome</keyword>
<protein>
    <submittedName>
        <fullName evidence="1">Protein Simiate</fullName>
    </submittedName>
</protein>
<dbReference type="EMBL" id="SEYY01021384">
    <property type="protein sequence ID" value="KAB7496408.1"/>
    <property type="molecule type" value="Genomic_DNA"/>
</dbReference>
<dbReference type="GO" id="GO:0005634">
    <property type="term" value="C:nucleus"/>
    <property type="evidence" value="ECO:0007669"/>
    <property type="project" value="TreeGrafter"/>
</dbReference>
<accession>A0A5N5SRG7</accession>
<dbReference type="GO" id="GO:0030027">
    <property type="term" value="C:lamellipodium"/>
    <property type="evidence" value="ECO:0007669"/>
    <property type="project" value="TreeGrafter"/>
</dbReference>
<proteinExistence type="predicted"/>